<evidence type="ECO:0000256" key="6">
    <source>
        <dbReference type="ARBA" id="ARBA00038076"/>
    </source>
</evidence>
<keyword evidence="2" id="KW-1003">Cell membrane</keyword>
<dbReference type="RefSeq" id="WP_268918718.1">
    <property type="nucleotide sequence ID" value="NZ_CP124548.1"/>
</dbReference>
<evidence type="ECO:0000313" key="10">
    <source>
        <dbReference type="Proteomes" id="UP001072034"/>
    </source>
</evidence>
<comment type="caution">
    <text evidence="9">The sequence shown here is derived from an EMBL/GenBank/DDBJ whole genome shotgun (WGS) entry which is preliminary data.</text>
</comment>
<feature type="transmembrane region" description="Helical" evidence="7">
    <location>
        <begin position="435"/>
        <end position="454"/>
    </location>
</feature>
<feature type="transmembrane region" description="Helical" evidence="7">
    <location>
        <begin position="59"/>
        <end position="86"/>
    </location>
</feature>
<dbReference type="InterPro" id="IPR003838">
    <property type="entry name" value="ABC3_permease_C"/>
</dbReference>
<protein>
    <recommendedName>
        <fullName evidence="8">ABC3 transporter permease C-terminal domain-containing protein</fullName>
    </recommendedName>
</protein>
<reference evidence="9" key="1">
    <citation type="submission" date="2022-10" db="EMBL/GenBank/DDBJ databases">
        <title>Genome sequence of Actinomyces israelii ATCC 10048.</title>
        <authorList>
            <person name="Watt R.M."/>
            <person name="Tong W.M."/>
        </authorList>
    </citation>
    <scope>NUCLEOTIDE SEQUENCE</scope>
    <source>
        <strain evidence="9">ATCC 10048</strain>
    </source>
</reference>
<evidence type="ECO:0000256" key="7">
    <source>
        <dbReference type="SAM" id="Phobius"/>
    </source>
</evidence>
<dbReference type="InterPro" id="IPR050250">
    <property type="entry name" value="Macrolide_Exporter_MacB"/>
</dbReference>
<feature type="transmembrane region" description="Helical" evidence="7">
    <location>
        <begin position="339"/>
        <end position="361"/>
    </location>
</feature>
<evidence type="ECO:0000256" key="1">
    <source>
        <dbReference type="ARBA" id="ARBA00004651"/>
    </source>
</evidence>
<accession>A0ABT4IDW0</accession>
<comment type="similarity">
    <text evidence="6">Belongs to the ABC-4 integral membrane protein family.</text>
</comment>
<keyword evidence="4 7" id="KW-1133">Transmembrane helix</keyword>
<feature type="transmembrane region" description="Helical" evidence="7">
    <location>
        <begin position="20"/>
        <end position="39"/>
    </location>
</feature>
<dbReference type="PANTHER" id="PTHR30572">
    <property type="entry name" value="MEMBRANE COMPONENT OF TRANSPORTER-RELATED"/>
    <property type="match status" value="1"/>
</dbReference>
<feature type="transmembrane region" description="Helical" evidence="7">
    <location>
        <begin position="106"/>
        <end position="137"/>
    </location>
</feature>
<dbReference type="Pfam" id="PF02687">
    <property type="entry name" value="FtsX"/>
    <property type="match status" value="1"/>
</dbReference>
<feature type="transmembrane region" description="Helical" evidence="7">
    <location>
        <begin position="157"/>
        <end position="177"/>
    </location>
</feature>
<name>A0ABT4IDW0_9ACTO</name>
<evidence type="ECO:0000256" key="2">
    <source>
        <dbReference type="ARBA" id="ARBA00022475"/>
    </source>
</evidence>
<feature type="domain" description="ABC3 transporter permease C-terminal" evidence="8">
    <location>
        <begin position="65"/>
        <end position="187"/>
    </location>
</feature>
<keyword evidence="10" id="KW-1185">Reference proteome</keyword>
<feature type="transmembrane region" description="Helical" evidence="7">
    <location>
        <begin position="206"/>
        <end position="228"/>
    </location>
</feature>
<keyword evidence="5 7" id="KW-0472">Membrane</keyword>
<dbReference type="PANTHER" id="PTHR30572:SF4">
    <property type="entry name" value="ABC TRANSPORTER PERMEASE YTRF"/>
    <property type="match status" value="1"/>
</dbReference>
<proteinExistence type="inferred from homology"/>
<gene>
    <name evidence="9" type="ORF">OHJ16_16000</name>
</gene>
<feature type="transmembrane region" description="Helical" evidence="7">
    <location>
        <begin position="382"/>
        <end position="415"/>
    </location>
</feature>
<keyword evidence="3 7" id="KW-0812">Transmembrane</keyword>
<feature type="transmembrane region" description="Helical" evidence="7">
    <location>
        <begin position="297"/>
        <end position="319"/>
    </location>
</feature>
<organism evidence="9 10">
    <name type="scientific">Actinomyces israelii</name>
    <dbReference type="NCBI Taxonomy" id="1659"/>
    <lineage>
        <taxon>Bacteria</taxon>
        <taxon>Bacillati</taxon>
        <taxon>Actinomycetota</taxon>
        <taxon>Actinomycetes</taxon>
        <taxon>Actinomycetales</taxon>
        <taxon>Actinomycetaceae</taxon>
        <taxon>Actinomyces</taxon>
    </lineage>
</organism>
<dbReference type="Proteomes" id="UP001072034">
    <property type="component" value="Unassembled WGS sequence"/>
</dbReference>
<feature type="transmembrane region" description="Helical" evidence="7">
    <location>
        <begin position="240"/>
        <end position="259"/>
    </location>
</feature>
<evidence type="ECO:0000256" key="4">
    <source>
        <dbReference type="ARBA" id="ARBA00022989"/>
    </source>
</evidence>
<evidence type="ECO:0000313" key="9">
    <source>
        <dbReference type="EMBL" id="MCZ0859534.1"/>
    </source>
</evidence>
<dbReference type="EMBL" id="JAPTMY010000062">
    <property type="protein sequence ID" value="MCZ0859534.1"/>
    <property type="molecule type" value="Genomic_DNA"/>
</dbReference>
<sequence length="467" mass="48615">MQRYVFRMFADEWRQWTPAIAVVTVITAMIGLCVHQLAWTGDPRFRAAVTAAGVPVEEFQILSVTIYIVVALIAWVSLTIVGRASVHSTQHTYALWLLLGASPSTVFTATLIVLLVVAACGAVLGTVVSTIAGFWAIPAFNKAFASGLDLPSFTLSVWAPPVTVAVAVATTLVGGLLPARRASQTPPSAALRHLDSAASRKPAGRFLRISGGVVFLLLSIGLVVAARFSETLGPIGPGPMFNLSVDAGGCTLIAVYLLCPEIVSSVLRVIHTVLDHARLPVPALGARSAADRVSQSVTTIAPLAAGMGGIGLLLCAIKSVTSYIETVQPGTPTDLTDVWTIVAVIAVSMLATSAAVIALSARGRGHEIALLQASGMQEQQVYAMIAAETLTMSITAILTALIPVAAGGVVCALVTHAATGKYIVVWPLEMLVSGLFVSWAVLFAIVAAPAMAPLRNGPATYLREQGV</sequence>
<evidence type="ECO:0000256" key="5">
    <source>
        <dbReference type="ARBA" id="ARBA00023136"/>
    </source>
</evidence>
<comment type="subcellular location">
    <subcellularLocation>
        <location evidence="1">Cell membrane</location>
        <topology evidence="1">Multi-pass membrane protein</topology>
    </subcellularLocation>
</comment>
<evidence type="ECO:0000256" key="3">
    <source>
        <dbReference type="ARBA" id="ARBA00022692"/>
    </source>
</evidence>
<evidence type="ECO:0000259" key="8">
    <source>
        <dbReference type="Pfam" id="PF02687"/>
    </source>
</evidence>